<dbReference type="Proteomes" id="UP000887116">
    <property type="component" value="Unassembled WGS sequence"/>
</dbReference>
<protein>
    <submittedName>
        <fullName evidence="1">Uncharacterized protein</fullName>
    </submittedName>
</protein>
<evidence type="ECO:0000313" key="2">
    <source>
        <dbReference type="Proteomes" id="UP000887116"/>
    </source>
</evidence>
<proteinExistence type="predicted"/>
<reference evidence="1" key="1">
    <citation type="submission" date="2020-07" db="EMBL/GenBank/DDBJ databases">
        <title>Multicomponent nature underlies the extraordinary mechanical properties of spider dragline silk.</title>
        <authorList>
            <person name="Kono N."/>
            <person name="Nakamura H."/>
            <person name="Mori M."/>
            <person name="Yoshida Y."/>
            <person name="Ohtoshi R."/>
            <person name="Malay A.D."/>
            <person name="Moran D.A.P."/>
            <person name="Tomita M."/>
            <person name="Numata K."/>
            <person name="Arakawa K."/>
        </authorList>
    </citation>
    <scope>NUCLEOTIDE SEQUENCE</scope>
</reference>
<dbReference type="AlphaFoldDB" id="A0A8X6F468"/>
<name>A0A8X6F468_TRICU</name>
<accession>A0A8X6F468</accession>
<comment type="caution">
    <text evidence="1">The sequence shown here is derived from an EMBL/GenBank/DDBJ whole genome shotgun (WGS) entry which is preliminary data.</text>
</comment>
<dbReference type="EMBL" id="BMAO01030818">
    <property type="protein sequence ID" value="GFQ70538.1"/>
    <property type="molecule type" value="Genomic_DNA"/>
</dbReference>
<evidence type="ECO:0000313" key="1">
    <source>
        <dbReference type="EMBL" id="GFQ70538.1"/>
    </source>
</evidence>
<gene>
    <name evidence="1" type="ORF">TNCT_541371</name>
</gene>
<organism evidence="1 2">
    <name type="scientific">Trichonephila clavata</name>
    <name type="common">Joro spider</name>
    <name type="synonym">Nephila clavata</name>
    <dbReference type="NCBI Taxonomy" id="2740835"/>
    <lineage>
        <taxon>Eukaryota</taxon>
        <taxon>Metazoa</taxon>
        <taxon>Ecdysozoa</taxon>
        <taxon>Arthropoda</taxon>
        <taxon>Chelicerata</taxon>
        <taxon>Arachnida</taxon>
        <taxon>Araneae</taxon>
        <taxon>Araneomorphae</taxon>
        <taxon>Entelegynae</taxon>
        <taxon>Araneoidea</taxon>
        <taxon>Nephilidae</taxon>
        <taxon>Trichonephila</taxon>
    </lineage>
</organism>
<keyword evidence="2" id="KW-1185">Reference proteome</keyword>
<sequence length="113" mass="13743">MIDYFYLTHNKQGNLSKSIKYEKGKERNLFFPKDFGKTTFMIMHEGTIISSRKFSKRKVGKENLEFKAKVAEKKMERWNKRDVERKEIFLVEEKERIVKDNTREEKAFFPLQR</sequence>